<feature type="transmembrane region" description="Helical" evidence="1">
    <location>
        <begin position="121"/>
        <end position="139"/>
    </location>
</feature>
<reference evidence="3" key="1">
    <citation type="submission" date="2017-02" db="UniProtKB">
        <authorList>
            <consortium name="WormBaseParasite"/>
        </authorList>
    </citation>
    <scope>IDENTIFICATION</scope>
</reference>
<dbReference type="AlphaFoldDB" id="A0A0N5AUM3"/>
<keyword evidence="1" id="KW-0472">Membrane</keyword>
<evidence type="ECO:0000313" key="2">
    <source>
        <dbReference type="Proteomes" id="UP000046393"/>
    </source>
</evidence>
<proteinExistence type="predicted"/>
<organism evidence="2 3">
    <name type="scientific">Syphacia muris</name>
    <dbReference type="NCBI Taxonomy" id="451379"/>
    <lineage>
        <taxon>Eukaryota</taxon>
        <taxon>Metazoa</taxon>
        <taxon>Ecdysozoa</taxon>
        <taxon>Nematoda</taxon>
        <taxon>Chromadorea</taxon>
        <taxon>Rhabditida</taxon>
        <taxon>Spirurina</taxon>
        <taxon>Oxyuridomorpha</taxon>
        <taxon>Oxyuroidea</taxon>
        <taxon>Oxyuridae</taxon>
        <taxon>Syphacia</taxon>
    </lineage>
</organism>
<evidence type="ECO:0000313" key="3">
    <source>
        <dbReference type="WBParaSite" id="SMUV_0000856101-mRNA-1"/>
    </source>
</evidence>
<name>A0A0N5AUM3_9BILA</name>
<keyword evidence="1" id="KW-0812">Transmembrane</keyword>
<dbReference type="WBParaSite" id="SMUV_0000856101-mRNA-1">
    <property type="protein sequence ID" value="SMUV_0000856101-mRNA-1"/>
    <property type="gene ID" value="SMUV_0000856101"/>
</dbReference>
<sequence>MIISGADSLNCMTCAMNGDETTEIHKFRISVRRTSSTCIMEPITCDPDQDTCVKIVMRMNNGRFWIGSGCDYRKNFRHVGCRTEPVYTRSIQDGQIYERRLPQRTCVCALNLCNKTARPHTSVIFVIFLHSILLIWLLYGCR</sequence>
<dbReference type="Proteomes" id="UP000046393">
    <property type="component" value="Unplaced"/>
</dbReference>
<evidence type="ECO:0000256" key="1">
    <source>
        <dbReference type="SAM" id="Phobius"/>
    </source>
</evidence>
<accession>A0A0N5AUM3</accession>
<protein>
    <submittedName>
        <fullName evidence="3">Protein quiver</fullName>
    </submittedName>
</protein>
<keyword evidence="2" id="KW-1185">Reference proteome</keyword>
<keyword evidence="1" id="KW-1133">Transmembrane helix</keyword>